<dbReference type="GO" id="GO:0000428">
    <property type="term" value="C:DNA-directed RNA polymerase complex"/>
    <property type="evidence" value="ECO:0007669"/>
    <property type="project" value="UniProtKB-KW"/>
</dbReference>
<dbReference type="Gene3D" id="2.40.270.10">
    <property type="entry name" value="DNA-directed RNA polymerase, subunit 2, domain 6"/>
    <property type="match status" value="1"/>
</dbReference>
<dbReference type="Pfam" id="PF04563">
    <property type="entry name" value="RNA_pol_Rpb2_1"/>
    <property type="match status" value="1"/>
</dbReference>
<evidence type="ECO:0000256" key="10">
    <source>
        <dbReference type="RuleBase" id="RU000434"/>
    </source>
</evidence>
<dbReference type="GO" id="GO:0003677">
    <property type="term" value="F:DNA binding"/>
    <property type="evidence" value="ECO:0007669"/>
    <property type="project" value="UniProtKB-UniRule"/>
</dbReference>
<sequence>MSNSLKEVSFLVTDFLSIQRSSFSHLLKKGLIDEFQKKNPILIRKKHIKIIFFPKFYQLTTPRWDSSYAIINSKTYAARLYLPIQYINYEKRLIQFKWIFVGLFPLMTKRGHFIINGIPRVIINQVVRQSGIYHQQITSKLIKSNKIQIERRFYVDLISQRGTWLRLEIDKKKKIWARMKKTPRIPALLLLQSVGLNKKIIIQTFFNLYSSFEKKTQSSYKFLFDITSLKRKNTENLVETGNKLICRKFLNPQSYDLGKGGRYQLNTKLGLSVPISKTTLTAYDLLWAVDSLIQLFNNQKNFDDIDNLQNRRIRTSGELIQNQLNLGLIRLEKKIVEKLKKSKGSVKIQHLFTSRSINSVFKEFFGSNPLSQFLDQANPLAELTHKRRLTSVGPGGINRDTAGMAIRGIHSTHYGRICPIETPEGQNAGLVNSLTTFASLNSGGFIQTPLFLVYKGQIQKKLGAKILSPGYEKNCAVALNNIKTSKFNFLPNIPLTVQSNQLFKKLYRKNINFIIVSCLQLISTATSLIPFLEHNDANRALMGSNMQRQAVPLLNSERPIIGTSLENKVLFYCGNFLQSSHSGLVLYSSHKKIHILSFVEYQYKSPAFVHSNNLLIYFSVNRKKNAFIRLIILKNYLNRLAIKYKNIKLNVFYFRFKTGLKKLYVFYTQKFINIYFQKTLTLSNTKINLKNSLIYFLIFIKKFYKLKNIYLNKHFLIFNKNKILSRSYKNDVIKIINSKKLGLFNSKNKNFLKKPVLKLNVNIIQYKLFLKNHIRSNQGTCLIQKPTVQAKQWVDKGELLTNNFSSQNGELALGKNVLVAYLPWEGYNFEDALLINEKLIFSDIYTSLHIEKYKIEARETPFGFEQITRQIPDSEYRNIKHLDERGIIEIGSWVEEGDILVGRITPVRQRSLLPHEKLLYDIVGKEISSKRDTSLRVPRGIEGRVINLKVYETKNIFQNKLKVKVKSVCIYILEYKKIKIGDKVAGRHGNKGIVSKILHQEDMPYYPDGRPIDMILNPLGVPSRMNVGQLFESLLGFVGLKLHKKFKILPFDEVFGYEASRSLTFSKLYETQKKLNQNWLFSPNYPSKFRLFDGRTGASFDYPIMVGFSYMMKLIHLVDEKIHARSTGSYSLVTQQPLRGRSKHGGQRFGEMEVWALEGFGVAYTLQELLTVKSDDVKGRAQIMETILKNSALRFGTPESFKVLIRELQALCLDVQIYNRNIKNYMGLKKLN</sequence>
<dbReference type="InterPro" id="IPR037033">
    <property type="entry name" value="DNA-dir_RNAP_su2_hyb_sf"/>
</dbReference>
<evidence type="ECO:0000256" key="3">
    <source>
        <dbReference type="ARBA" id="ARBA00022478"/>
    </source>
</evidence>
<dbReference type="GO" id="GO:0032549">
    <property type="term" value="F:ribonucleoside binding"/>
    <property type="evidence" value="ECO:0007669"/>
    <property type="project" value="InterPro"/>
</dbReference>
<comment type="subcellular location">
    <subcellularLocation>
        <location evidence="9">Plastid</location>
        <location evidence="9">Chloroplast</location>
    </subcellularLocation>
</comment>
<dbReference type="EMBL" id="KU979013">
    <property type="protein sequence ID" value="ANG44405.1"/>
    <property type="molecule type" value="Genomic_DNA"/>
</dbReference>
<dbReference type="InterPro" id="IPR037034">
    <property type="entry name" value="RNA_pol_Rpb2_2_sf"/>
</dbReference>
<dbReference type="GO" id="GO:0003899">
    <property type="term" value="F:DNA-directed RNA polymerase activity"/>
    <property type="evidence" value="ECO:0007669"/>
    <property type="project" value="UniProtKB-UniRule"/>
</dbReference>
<dbReference type="InterPro" id="IPR014724">
    <property type="entry name" value="RNA_pol_RPB2_OB-fold"/>
</dbReference>
<proteinExistence type="inferred from homology"/>
<evidence type="ECO:0000256" key="9">
    <source>
        <dbReference type="HAMAP-Rule" id="MF_01321"/>
    </source>
</evidence>
<dbReference type="GO" id="GO:0006351">
    <property type="term" value="P:DNA-templated transcription"/>
    <property type="evidence" value="ECO:0007669"/>
    <property type="project" value="UniProtKB-UniRule"/>
</dbReference>
<dbReference type="Gene3D" id="2.30.150.10">
    <property type="entry name" value="DNA-directed RNA polymerase, beta subunit, external 1 domain"/>
    <property type="match status" value="1"/>
</dbReference>
<dbReference type="InterPro" id="IPR042107">
    <property type="entry name" value="DNA-dir_RNA_pol_bsu_ext_1_sf"/>
</dbReference>
<evidence type="ECO:0000259" key="14">
    <source>
        <dbReference type="Pfam" id="PF04561"/>
    </source>
</evidence>
<dbReference type="InterPro" id="IPR010243">
    <property type="entry name" value="RNA_pol_bsu_bac"/>
</dbReference>
<dbReference type="GO" id="GO:0009507">
    <property type="term" value="C:chloroplast"/>
    <property type="evidence" value="ECO:0007669"/>
    <property type="project" value="UniProtKB-SubCell"/>
</dbReference>
<dbReference type="SUPFAM" id="SSF64484">
    <property type="entry name" value="beta and beta-prime subunits of DNA dependent RNA-polymerase"/>
    <property type="match status" value="1"/>
</dbReference>
<protein>
    <recommendedName>
        <fullName evidence="9">DNA-directed RNA polymerase subunit beta</fullName>
        <ecNumber evidence="9">2.7.7.6</ecNumber>
    </recommendedName>
    <alternativeName>
        <fullName evidence="9">PEP</fullName>
    </alternativeName>
    <alternativeName>
        <fullName evidence="9">Plastid-encoded RNA polymerase subunit beta</fullName>
        <shortName evidence="9">RNA polymerase subunit beta</shortName>
    </alternativeName>
</protein>
<organism evidence="17">
    <name type="scientific">Ostreobium sp. OS1B</name>
    <dbReference type="NCBI Taxonomy" id="1851547"/>
    <lineage>
        <taxon>Eukaryota</taxon>
        <taxon>Viridiplantae</taxon>
        <taxon>Chlorophyta</taxon>
        <taxon>core chlorophytes</taxon>
        <taxon>Ulvophyceae</taxon>
        <taxon>TCBD clade</taxon>
        <taxon>Bryopsidales</taxon>
        <taxon>Ostreobineae</taxon>
        <taxon>Ostreobiaceae</taxon>
        <taxon>Ostreobium</taxon>
    </lineage>
</organism>
<dbReference type="Gene3D" id="2.40.50.150">
    <property type="match status" value="1"/>
</dbReference>
<evidence type="ECO:0000259" key="12">
    <source>
        <dbReference type="Pfam" id="PF00562"/>
    </source>
</evidence>
<dbReference type="Gene3D" id="3.90.1800.10">
    <property type="entry name" value="RNA polymerase alpha subunit dimerisation domain"/>
    <property type="match status" value="1"/>
</dbReference>
<evidence type="ECO:0000256" key="11">
    <source>
        <dbReference type="RuleBase" id="RU363031"/>
    </source>
</evidence>
<dbReference type="Pfam" id="PF04565">
    <property type="entry name" value="RNA_pol_Rpb2_3"/>
    <property type="match status" value="1"/>
</dbReference>
<dbReference type="EC" id="2.7.7.6" evidence="9"/>
<comment type="subunit">
    <text evidence="7 9 11">In plastids the minimal PEP RNA polymerase catalytic core is composed of four subunits: alpha, beta, beta', and beta''. When a (nuclear-encoded) sigma factor is associated with the core the holoenzyme is formed, which can initiate transcription.</text>
</comment>
<evidence type="ECO:0000256" key="8">
    <source>
        <dbReference type="ARBA" id="ARBA00048552"/>
    </source>
</evidence>
<keyword evidence="17" id="KW-0934">Plastid</keyword>
<dbReference type="InterPro" id="IPR007641">
    <property type="entry name" value="RNA_pol_Rpb2_7"/>
</dbReference>
<evidence type="ECO:0000259" key="16">
    <source>
        <dbReference type="Pfam" id="PF04565"/>
    </source>
</evidence>
<evidence type="ECO:0000256" key="4">
    <source>
        <dbReference type="ARBA" id="ARBA00022679"/>
    </source>
</evidence>
<keyword evidence="17" id="KW-0150">Chloroplast</keyword>
<dbReference type="InterPro" id="IPR007121">
    <property type="entry name" value="RNA_pol_bsu_CS"/>
</dbReference>
<keyword evidence="4 9" id="KW-0808">Transferase</keyword>
<reference evidence="17" key="1">
    <citation type="submission" date="2016-03" db="EMBL/GenBank/DDBJ databases">
        <title>The 'other' coral symbiont: Ostreobium diversity and distribution.</title>
        <authorList>
            <person name="del Campo J."/>
            <person name="Pombert J.-F."/>
            <person name="Slapeta J."/>
            <person name="Larkum A."/>
            <person name="Keeling P.J."/>
        </authorList>
    </citation>
    <scope>NUCLEOTIDE SEQUENCE</scope>
    <source>
        <strain evidence="17">OS1B</strain>
    </source>
</reference>
<feature type="domain" description="RNA polymerase beta subunit protrusion" evidence="15">
    <location>
        <begin position="74"/>
        <end position="347"/>
    </location>
</feature>
<evidence type="ECO:0000259" key="15">
    <source>
        <dbReference type="Pfam" id="PF04563"/>
    </source>
</evidence>
<dbReference type="Gene3D" id="3.90.1100.10">
    <property type="match status" value="1"/>
</dbReference>
<evidence type="ECO:0000256" key="6">
    <source>
        <dbReference type="ARBA" id="ARBA00023163"/>
    </source>
</evidence>
<dbReference type="PROSITE" id="PS01166">
    <property type="entry name" value="RNA_POL_BETA"/>
    <property type="match status" value="1"/>
</dbReference>
<evidence type="ECO:0000256" key="5">
    <source>
        <dbReference type="ARBA" id="ARBA00022695"/>
    </source>
</evidence>
<dbReference type="Pfam" id="PF04561">
    <property type="entry name" value="RNA_pol_Rpb2_2"/>
    <property type="match status" value="1"/>
</dbReference>
<evidence type="ECO:0000256" key="7">
    <source>
        <dbReference type="ARBA" id="ARBA00026088"/>
    </source>
</evidence>
<comment type="catalytic activity">
    <reaction evidence="8 9 11">
        <text>RNA(n) + a ribonucleoside 5'-triphosphate = RNA(n+1) + diphosphate</text>
        <dbReference type="Rhea" id="RHEA:21248"/>
        <dbReference type="Rhea" id="RHEA-COMP:14527"/>
        <dbReference type="Rhea" id="RHEA-COMP:17342"/>
        <dbReference type="ChEBI" id="CHEBI:33019"/>
        <dbReference type="ChEBI" id="CHEBI:61557"/>
        <dbReference type="ChEBI" id="CHEBI:140395"/>
        <dbReference type="EC" id="2.7.7.6"/>
    </reaction>
</comment>
<dbReference type="PANTHER" id="PTHR20856">
    <property type="entry name" value="DNA-DIRECTED RNA POLYMERASE I SUBUNIT 2"/>
    <property type="match status" value="1"/>
</dbReference>
<dbReference type="CDD" id="cd00653">
    <property type="entry name" value="RNA_pol_B_RPB2"/>
    <property type="match status" value="1"/>
</dbReference>
<dbReference type="HAMAP" id="MF_01321">
    <property type="entry name" value="RNApol_bact_RpoB"/>
    <property type="match status" value="1"/>
</dbReference>
<accession>A0A173CTB7</accession>
<keyword evidence="6 9" id="KW-0804">Transcription</keyword>
<keyword evidence="5 9" id="KW-0548">Nucleotidyltransferase</keyword>
<comment type="function">
    <text evidence="1 9 11">DNA-dependent RNA polymerase catalyzes the transcription of DNA into RNA using the four ribonucleoside triphosphates as substrates.</text>
</comment>
<dbReference type="InterPro" id="IPR007645">
    <property type="entry name" value="RNA_pol_Rpb2_3"/>
</dbReference>
<dbReference type="AlphaFoldDB" id="A0A173CTB7"/>
<gene>
    <name evidence="9 17" type="primary">rpoB</name>
</gene>
<evidence type="ECO:0000256" key="2">
    <source>
        <dbReference type="ARBA" id="ARBA00006835"/>
    </source>
</evidence>
<feature type="domain" description="RNA polymerase Rpb2" evidence="14">
    <location>
        <begin position="145"/>
        <end position="314"/>
    </location>
</feature>
<evidence type="ECO:0000259" key="13">
    <source>
        <dbReference type="Pfam" id="PF04560"/>
    </source>
</evidence>
<feature type="domain" description="DNA-directed RNA polymerase subunit 2 hybrid-binding" evidence="12">
    <location>
        <begin position="769"/>
        <end position="1143"/>
    </location>
</feature>
<comment type="similarity">
    <text evidence="2 9 10">Belongs to the RNA polymerase beta chain family.</text>
</comment>
<dbReference type="Pfam" id="PF04560">
    <property type="entry name" value="RNA_pol_Rpb2_7"/>
    <property type="match status" value="1"/>
</dbReference>
<dbReference type="InterPro" id="IPR007644">
    <property type="entry name" value="RNA_pol_bsu_protrusion"/>
</dbReference>
<feature type="domain" description="RNA polymerase Rpb2" evidence="13">
    <location>
        <begin position="1145"/>
        <end position="1218"/>
    </location>
</feature>
<feature type="domain" description="RNA polymerase Rpb2" evidence="16">
    <location>
        <begin position="372"/>
        <end position="439"/>
    </location>
</feature>
<dbReference type="InterPro" id="IPR007642">
    <property type="entry name" value="RNA_pol_Rpb2_2"/>
</dbReference>
<evidence type="ECO:0000256" key="1">
    <source>
        <dbReference type="ARBA" id="ARBA00004026"/>
    </source>
</evidence>
<name>A0A173CTB7_9CHLO</name>
<geneLocation type="chloroplast" evidence="17"/>
<dbReference type="Gene3D" id="2.40.50.100">
    <property type="match status" value="2"/>
</dbReference>
<dbReference type="InterPro" id="IPR007120">
    <property type="entry name" value="DNA-dir_RNAP_su2_dom"/>
</dbReference>
<dbReference type="Pfam" id="PF00562">
    <property type="entry name" value="RNA_pol_Rpb2_6"/>
    <property type="match status" value="1"/>
</dbReference>
<dbReference type="Gene3D" id="3.90.1110.10">
    <property type="entry name" value="RNA polymerase Rpb2, domain 2"/>
    <property type="match status" value="1"/>
</dbReference>
<evidence type="ECO:0000313" key="17">
    <source>
        <dbReference type="EMBL" id="ANG44405.1"/>
    </source>
</evidence>
<keyword evidence="3 9" id="KW-0240">DNA-directed RNA polymerase</keyword>
<dbReference type="InterPro" id="IPR015712">
    <property type="entry name" value="DNA-dir_RNA_pol_su2"/>
</dbReference>